<reference evidence="1 2" key="1">
    <citation type="submission" date="2019-03" db="EMBL/GenBank/DDBJ databases">
        <authorList>
            <consortium name="Pathogen Informatics"/>
        </authorList>
    </citation>
    <scope>NUCLEOTIDE SEQUENCE [LARGE SCALE GENOMIC DNA]</scope>
    <source>
        <strain evidence="1 2">NCTC9001</strain>
    </source>
</reference>
<dbReference type="AlphaFoldDB" id="A0A484X2N4"/>
<organism evidence="1 2">
    <name type="scientific">Escherichia coli</name>
    <dbReference type="NCBI Taxonomy" id="562"/>
    <lineage>
        <taxon>Bacteria</taxon>
        <taxon>Pseudomonadati</taxon>
        <taxon>Pseudomonadota</taxon>
        <taxon>Gammaproteobacteria</taxon>
        <taxon>Enterobacterales</taxon>
        <taxon>Enterobacteriaceae</taxon>
        <taxon>Escherichia</taxon>
    </lineage>
</organism>
<dbReference type="Gene3D" id="1.20.120.160">
    <property type="entry name" value="HPT domain"/>
    <property type="match status" value="1"/>
</dbReference>
<proteinExistence type="predicted"/>
<accession>A0A484X2N4</accession>
<dbReference type="GO" id="GO:0000160">
    <property type="term" value="P:phosphorelay signal transduction system"/>
    <property type="evidence" value="ECO:0007669"/>
    <property type="project" value="InterPro"/>
</dbReference>
<dbReference type="Proteomes" id="UP000372890">
    <property type="component" value="Unassembled WGS sequence"/>
</dbReference>
<dbReference type="Gene3D" id="3.30.70.400">
    <property type="entry name" value="CheY-binding domain of CheA"/>
    <property type="match status" value="1"/>
</dbReference>
<evidence type="ECO:0000313" key="2">
    <source>
        <dbReference type="Proteomes" id="UP000372890"/>
    </source>
</evidence>
<sequence length="89" mass="9961">MQEQLDAYKQSQEPDAASFNYICQALRQLALEAKGETPSAVTRLSVVAKSEPQDEQSRSQSPRRIILSRLKAGEVDLLEEELGHLTTFN</sequence>
<dbReference type="GO" id="GO:0004673">
    <property type="term" value="F:protein histidine kinase activity"/>
    <property type="evidence" value="ECO:0007669"/>
    <property type="project" value="UniProtKB-EC"/>
</dbReference>
<name>A0A484X2N4_ECOLX</name>
<evidence type="ECO:0000313" key="1">
    <source>
        <dbReference type="EMBL" id="VFS18161.1"/>
    </source>
</evidence>
<keyword evidence="1" id="KW-0808">Transferase</keyword>
<dbReference type="InterPro" id="IPR035891">
    <property type="entry name" value="CheY-binding_CheA"/>
</dbReference>
<gene>
    <name evidence="1" type="primary">cheA_2</name>
    <name evidence="1" type="ORF">NCTC9001_02598</name>
</gene>
<dbReference type="InterPro" id="IPR036641">
    <property type="entry name" value="HPT_dom_sf"/>
</dbReference>
<dbReference type="EC" id="2.7.13.3" evidence="1"/>
<protein>
    <submittedName>
        <fullName evidence="1">Chemotaxis protein CheA</fullName>
        <ecNumber evidence="1">2.7.13.3</ecNumber>
    </submittedName>
</protein>
<dbReference type="EMBL" id="CAADIS010000004">
    <property type="protein sequence ID" value="VFS18161.1"/>
    <property type="molecule type" value="Genomic_DNA"/>
</dbReference>